<keyword evidence="2 6" id="KW-0808">Transferase</keyword>
<comment type="similarity">
    <text evidence="1">Belongs to the carbohydrate kinase PfkB family.</text>
</comment>
<dbReference type="Gene3D" id="3.40.1190.20">
    <property type="match status" value="1"/>
</dbReference>
<dbReference type="AlphaFoldDB" id="A0A9D1GYA5"/>
<keyword evidence="4" id="KW-0418">Kinase</keyword>
<dbReference type="InterPro" id="IPR011611">
    <property type="entry name" value="PfkB_dom"/>
</dbReference>
<protein>
    <recommendedName>
        <fullName evidence="7">Carbohydrate kinase PfkB domain-containing protein</fullName>
    </recommendedName>
</protein>
<dbReference type="PANTHER" id="PTHR46566">
    <property type="entry name" value="1-PHOSPHOFRUCTOKINASE-RELATED"/>
    <property type="match status" value="1"/>
</dbReference>
<proteinExistence type="inferred from homology"/>
<evidence type="ECO:0000313" key="9">
    <source>
        <dbReference type="Proteomes" id="UP000886842"/>
    </source>
</evidence>
<dbReference type="GO" id="GO:0008443">
    <property type="term" value="F:phosphofructokinase activity"/>
    <property type="evidence" value="ECO:0007669"/>
    <property type="project" value="TreeGrafter"/>
</dbReference>
<evidence type="ECO:0000313" key="8">
    <source>
        <dbReference type="EMBL" id="HIT76028.1"/>
    </source>
</evidence>
<keyword evidence="5" id="KW-0067">ATP-binding</keyword>
<dbReference type="InterPro" id="IPR017583">
    <property type="entry name" value="Tagatose/fructose_Pkinase"/>
</dbReference>
<name>A0A9D1GYA5_9ACTN</name>
<evidence type="ECO:0000256" key="5">
    <source>
        <dbReference type="ARBA" id="ARBA00022840"/>
    </source>
</evidence>
<keyword evidence="3" id="KW-0547">Nucleotide-binding</keyword>
<evidence type="ECO:0000259" key="7">
    <source>
        <dbReference type="Pfam" id="PF00294"/>
    </source>
</evidence>
<reference evidence="8" key="1">
    <citation type="submission" date="2020-10" db="EMBL/GenBank/DDBJ databases">
        <authorList>
            <person name="Gilroy R."/>
        </authorList>
    </citation>
    <scope>NUCLEOTIDE SEQUENCE</scope>
    <source>
        <strain evidence="8">ChiGjej1B1-24693</strain>
    </source>
</reference>
<evidence type="ECO:0000256" key="4">
    <source>
        <dbReference type="ARBA" id="ARBA00022777"/>
    </source>
</evidence>
<dbReference type="GO" id="GO:0005829">
    <property type="term" value="C:cytosol"/>
    <property type="evidence" value="ECO:0007669"/>
    <property type="project" value="TreeGrafter"/>
</dbReference>
<evidence type="ECO:0000256" key="3">
    <source>
        <dbReference type="ARBA" id="ARBA00022741"/>
    </source>
</evidence>
<dbReference type="GO" id="GO:0005524">
    <property type="term" value="F:ATP binding"/>
    <property type="evidence" value="ECO:0007669"/>
    <property type="project" value="UniProtKB-KW"/>
</dbReference>
<evidence type="ECO:0000256" key="1">
    <source>
        <dbReference type="ARBA" id="ARBA00010688"/>
    </source>
</evidence>
<evidence type="ECO:0000256" key="2">
    <source>
        <dbReference type="ARBA" id="ARBA00022679"/>
    </source>
</evidence>
<dbReference type="Proteomes" id="UP000886842">
    <property type="component" value="Unassembled WGS sequence"/>
</dbReference>
<reference evidence="8" key="2">
    <citation type="journal article" date="2021" name="PeerJ">
        <title>Extensive microbial diversity within the chicken gut microbiome revealed by metagenomics and culture.</title>
        <authorList>
            <person name="Gilroy R."/>
            <person name="Ravi A."/>
            <person name="Getino M."/>
            <person name="Pursley I."/>
            <person name="Horton D.L."/>
            <person name="Alikhan N.F."/>
            <person name="Baker D."/>
            <person name="Gharbi K."/>
            <person name="Hall N."/>
            <person name="Watson M."/>
            <person name="Adriaenssens E.M."/>
            <person name="Foster-Nyarko E."/>
            <person name="Jarju S."/>
            <person name="Secka A."/>
            <person name="Antonio M."/>
            <person name="Oren A."/>
            <person name="Chaudhuri R.R."/>
            <person name="La Ragione R."/>
            <person name="Hildebrand F."/>
            <person name="Pallen M.J."/>
        </authorList>
    </citation>
    <scope>NUCLEOTIDE SEQUENCE</scope>
    <source>
        <strain evidence="8">ChiGjej1B1-24693</strain>
    </source>
</reference>
<dbReference type="InterPro" id="IPR029056">
    <property type="entry name" value="Ribokinase-like"/>
</dbReference>
<comment type="caution">
    <text evidence="8">The sequence shown here is derived from an EMBL/GenBank/DDBJ whole genome shotgun (WGS) entry which is preliminary data.</text>
</comment>
<feature type="domain" description="Carbohydrate kinase PfkB" evidence="7">
    <location>
        <begin position="11"/>
        <end position="289"/>
    </location>
</feature>
<dbReference type="PIRSF" id="PIRSF000535">
    <property type="entry name" value="1PFK/6PFK/LacC"/>
    <property type="match status" value="1"/>
</dbReference>
<evidence type="ECO:0000256" key="6">
    <source>
        <dbReference type="PIRNR" id="PIRNR000535"/>
    </source>
</evidence>
<sequence length="306" mass="31399">MLTVLGPSPSIDITYVVDDYRLGEIHRPTCVARCAGGKALNMARAARRMGADVALTTVVGGSSGDWIVTELEAEGVRTSTATSATETRTCVSVASTATGTLTEVYEHAPRTEPEAWQELLERTAALLADRPGWLSTSGSMPRNLPEDTVAGVVRTGHRHGAAVAVDSAGPALHAALTERPELVKVNRGEAAAELGVDPSGDLGAMARQLAERSGGHVVLTDGADGALGWDGQTLVRASLPGVHGGFPVGSGDSFLGGLLTCLDRGDALAEALRWATACGTANALVPGAGRFDAATVAELAEQVQLS</sequence>
<gene>
    <name evidence="8" type="ORF">IAA98_10615</name>
</gene>
<dbReference type="PANTHER" id="PTHR46566:SF5">
    <property type="entry name" value="1-PHOSPHOFRUCTOKINASE"/>
    <property type="match status" value="1"/>
</dbReference>
<accession>A0A9D1GYA5</accession>
<dbReference type="Pfam" id="PF00294">
    <property type="entry name" value="PfkB"/>
    <property type="match status" value="1"/>
</dbReference>
<dbReference type="EMBL" id="DVLP01000314">
    <property type="protein sequence ID" value="HIT76028.1"/>
    <property type="molecule type" value="Genomic_DNA"/>
</dbReference>
<organism evidence="8 9">
    <name type="scientific">Candidatus Avipropionibacterium avicola</name>
    <dbReference type="NCBI Taxonomy" id="2840701"/>
    <lineage>
        <taxon>Bacteria</taxon>
        <taxon>Bacillati</taxon>
        <taxon>Actinomycetota</taxon>
        <taxon>Actinomycetes</taxon>
        <taxon>Propionibacteriales</taxon>
        <taxon>Propionibacteriaceae</taxon>
        <taxon>Propionibacteriaceae incertae sedis</taxon>
        <taxon>Candidatus Avipropionibacterium</taxon>
    </lineage>
</organism>
<dbReference type="SUPFAM" id="SSF53613">
    <property type="entry name" value="Ribokinase-like"/>
    <property type="match status" value="1"/>
</dbReference>